<evidence type="ECO:0000256" key="1">
    <source>
        <dbReference type="ARBA" id="ARBA00009156"/>
    </source>
</evidence>
<dbReference type="AlphaFoldDB" id="A0A6L7F1E1"/>
<comment type="similarity">
    <text evidence="1 7">Belongs to the FGGY kinase family.</text>
</comment>
<dbReference type="GO" id="GO:0019563">
    <property type="term" value="P:glycerol catabolic process"/>
    <property type="evidence" value="ECO:0007669"/>
    <property type="project" value="TreeGrafter"/>
</dbReference>
<evidence type="ECO:0000259" key="8">
    <source>
        <dbReference type="Pfam" id="PF00370"/>
    </source>
</evidence>
<dbReference type="EMBL" id="WUEK01000011">
    <property type="protein sequence ID" value="MXG91205.1"/>
    <property type="molecule type" value="Genomic_DNA"/>
</dbReference>
<dbReference type="InterPro" id="IPR043129">
    <property type="entry name" value="ATPase_NBD"/>
</dbReference>
<evidence type="ECO:0000313" key="11">
    <source>
        <dbReference type="Proteomes" id="UP000473325"/>
    </source>
</evidence>
<keyword evidence="3" id="KW-0547">Nucleotide-binding</keyword>
<feature type="domain" description="Carbohydrate kinase FGGY C-terminal" evidence="9">
    <location>
        <begin position="241"/>
        <end position="427"/>
    </location>
</feature>
<reference evidence="10 11" key="1">
    <citation type="submission" date="2019-12" db="EMBL/GenBank/DDBJ databases">
        <authorList>
            <person name="Kun Z."/>
        </authorList>
    </citation>
    <scope>NUCLEOTIDE SEQUENCE [LARGE SCALE GENOMIC DNA]</scope>
    <source>
        <strain evidence="10 11">YIM 123512</strain>
    </source>
</reference>
<name>A0A6L7F1E1_9ACTN</name>
<organism evidence="10 11">
    <name type="scientific">Nocardioides flavescens</name>
    <dbReference type="NCBI Taxonomy" id="2691959"/>
    <lineage>
        <taxon>Bacteria</taxon>
        <taxon>Bacillati</taxon>
        <taxon>Actinomycetota</taxon>
        <taxon>Actinomycetes</taxon>
        <taxon>Propionibacteriales</taxon>
        <taxon>Nocardioidaceae</taxon>
        <taxon>Nocardioides</taxon>
    </lineage>
</organism>
<evidence type="ECO:0000256" key="3">
    <source>
        <dbReference type="ARBA" id="ARBA00022741"/>
    </source>
</evidence>
<keyword evidence="2 7" id="KW-0808">Transferase</keyword>
<keyword evidence="11" id="KW-1185">Reference proteome</keyword>
<evidence type="ECO:0000259" key="9">
    <source>
        <dbReference type="Pfam" id="PF02782"/>
    </source>
</evidence>
<dbReference type="PANTHER" id="PTHR10196:SF69">
    <property type="entry name" value="GLYCEROL KINASE"/>
    <property type="match status" value="1"/>
</dbReference>
<gene>
    <name evidence="10" type="ORF">GRQ65_16775</name>
</gene>
<dbReference type="GO" id="GO:0005829">
    <property type="term" value="C:cytosol"/>
    <property type="evidence" value="ECO:0007669"/>
    <property type="project" value="TreeGrafter"/>
</dbReference>
<dbReference type="SUPFAM" id="SSF53067">
    <property type="entry name" value="Actin-like ATPase domain"/>
    <property type="match status" value="2"/>
</dbReference>
<evidence type="ECO:0000256" key="7">
    <source>
        <dbReference type="RuleBase" id="RU003733"/>
    </source>
</evidence>
<feature type="domain" description="Carbohydrate kinase FGGY N-terminal" evidence="8">
    <location>
        <begin position="4"/>
        <end position="231"/>
    </location>
</feature>
<dbReference type="GO" id="GO:0004370">
    <property type="term" value="F:glycerol kinase activity"/>
    <property type="evidence" value="ECO:0007669"/>
    <property type="project" value="TreeGrafter"/>
</dbReference>
<keyword evidence="4 7" id="KW-0418">Kinase</keyword>
<dbReference type="PROSITE" id="PS00445">
    <property type="entry name" value="FGGY_KINASES_2"/>
    <property type="match status" value="1"/>
</dbReference>
<evidence type="ECO:0000256" key="2">
    <source>
        <dbReference type="ARBA" id="ARBA00022679"/>
    </source>
</evidence>
<evidence type="ECO:0000256" key="5">
    <source>
        <dbReference type="ARBA" id="ARBA00022840"/>
    </source>
</evidence>
<proteinExistence type="inferred from homology"/>
<evidence type="ECO:0000256" key="6">
    <source>
        <dbReference type="ARBA" id="ARBA00043149"/>
    </source>
</evidence>
<evidence type="ECO:0000256" key="4">
    <source>
        <dbReference type="ARBA" id="ARBA00022777"/>
    </source>
</evidence>
<accession>A0A6L7F1E1</accession>
<dbReference type="PANTHER" id="PTHR10196">
    <property type="entry name" value="SUGAR KINASE"/>
    <property type="match status" value="1"/>
</dbReference>
<evidence type="ECO:0000313" key="10">
    <source>
        <dbReference type="EMBL" id="MXG91205.1"/>
    </source>
</evidence>
<comment type="caution">
    <text evidence="10">The sequence shown here is derived from an EMBL/GenBank/DDBJ whole genome shotgun (WGS) entry which is preliminary data.</text>
</comment>
<dbReference type="Proteomes" id="UP000473325">
    <property type="component" value="Unassembled WGS sequence"/>
</dbReference>
<dbReference type="InterPro" id="IPR018483">
    <property type="entry name" value="Carb_kinase_FGGY_CS"/>
</dbReference>
<dbReference type="RefSeq" id="WP_160879142.1">
    <property type="nucleotide sequence ID" value="NZ_WUEK01000011.1"/>
</dbReference>
<dbReference type="InterPro" id="IPR000577">
    <property type="entry name" value="Carb_kinase_FGGY"/>
</dbReference>
<dbReference type="Pfam" id="PF00370">
    <property type="entry name" value="FGGY_N"/>
    <property type="match status" value="1"/>
</dbReference>
<dbReference type="InterPro" id="IPR018484">
    <property type="entry name" value="FGGY_N"/>
</dbReference>
<dbReference type="Pfam" id="PF02782">
    <property type="entry name" value="FGGY_C"/>
    <property type="match status" value="1"/>
</dbReference>
<dbReference type="PIRSF" id="PIRSF000538">
    <property type="entry name" value="GlpK"/>
    <property type="match status" value="1"/>
</dbReference>
<keyword evidence="5" id="KW-0067">ATP-binding</keyword>
<dbReference type="Gene3D" id="3.30.420.40">
    <property type="match status" value="2"/>
</dbReference>
<protein>
    <recommendedName>
        <fullName evidence="6">ATP:glycerol 3-phosphotransferase</fullName>
    </recommendedName>
</protein>
<dbReference type="PROSITE" id="PS00933">
    <property type="entry name" value="FGGY_KINASES_1"/>
    <property type="match status" value="1"/>
</dbReference>
<dbReference type="InterPro" id="IPR018485">
    <property type="entry name" value="FGGY_C"/>
</dbReference>
<sequence>MTAVLAIDQGTSGTKAIVVDEAGRVLALAEEALHPRYLDGGGVEQDPEALWDSVVDAGRRAVAEAGVPLAAVALANQGETVLAWDRATGRPLSQAVVWQDRRSEAICDVRRHEAERVAERTGLVLDPYFSAPKMRWLRDHVTTDGVVTTTDTWLVHRLCGAFVTDASTASRSLLLELDEVAWSGELLDVFGLGDEALPEVVASDDVVGTTTVFGAEVPVTGLVVDQQAALLAEACLEAGTAKCTYGTGAFLLAQLGERAVRSTAGLTTSVAWRLAGRTSYCVDGQVYTAASAVRWATELGLVGAADQLDAVAAPDSDGVLCVPALAGLAAPWWDPQATASFTGMTLSSGRGQLVRALLEGVAAQVALLAGLVGADLGAPLTRLRVDGGLTRSHVLMQAQADLAQLPVDVYPSAHATPLGAAACARLALDPGLDLAEVVGGWTPDHVFEPAWGADRAEEFLDRWQAAATQSSLGKARP</sequence>
<dbReference type="GO" id="GO:0005524">
    <property type="term" value="F:ATP binding"/>
    <property type="evidence" value="ECO:0007669"/>
    <property type="project" value="UniProtKB-KW"/>
</dbReference>